<organism evidence="1 2">
    <name type="scientific">Suillus plorans</name>
    <dbReference type="NCBI Taxonomy" id="116603"/>
    <lineage>
        <taxon>Eukaryota</taxon>
        <taxon>Fungi</taxon>
        <taxon>Dikarya</taxon>
        <taxon>Basidiomycota</taxon>
        <taxon>Agaricomycotina</taxon>
        <taxon>Agaricomycetes</taxon>
        <taxon>Agaricomycetidae</taxon>
        <taxon>Boletales</taxon>
        <taxon>Suillineae</taxon>
        <taxon>Suillaceae</taxon>
        <taxon>Suillus</taxon>
    </lineage>
</organism>
<dbReference type="Proteomes" id="UP000719766">
    <property type="component" value="Unassembled WGS sequence"/>
</dbReference>
<comment type="caution">
    <text evidence="1">The sequence shown here is derived from an EMBL/GenBank/DDBJ whole genome shotgun (WGS) entry which is preliminary data.</text>
</comment>
<keyword evidence="2" id="KW-1185">Reference proteome</keyword>
<evidence type="ECO:0000313" key="2">
    <source>
        <dbReference type="Proteomes" id="UP000719766"/>
    </source>
</evidence>
<name>A0A9P7DEM0_9AGAM</name>
<dbReference type="EMBL" id="JABBWE010000055">
    <property type="protein sequence ID" value="KAG1789812.1"/>
    <property type="molecule type" value="Genomic_DNA"/>
</dbReference>
<accession>A0A9P7DEM0</accession>
<dbReference type="RefSeq" id="XP_041156831.1">
    <property type="nucleotide sequence ID" value="XM_041305233.1"/>
</dbReference>
<protein>
    <recommendedName>
        <fullName evidence="3">Reverse transcriptase zinc-binding domain-containing protein</fullName>
    </recommendedName>
</protein>
<dbReference type="AlphaFoldDB" id="A0A9P7DEM0"/>
<evidence type="ECO:0008006" key="3">
    <source>
        <dbReference type="Google" id="ProtNLM"/>
    </source>
</evidence>
<gene>
    <name evidence="1" type="ORF">HD556DRAFT_1433543</name>
</gene>
<reference evidence="1" key="1">
    <citation type="journal article" date="2020" name="New Phytol.">
        <title>Comparative genomics reveals dynamic genome evolution in host specialist ectomycorrhizal fungi.</title>
        <authorList>
            <person name="Lofgren L.A."/>
            <person name="Nguyen N.H."/>
            <person name="Vilgalys R."/>
            <person name="Ruytinx J."/>
            <person name="Liao H.L."/>
            <person name="Branco S."/>
            <person name="Kuo A."/>
            <person name="LaButti K."/>
            <person name="Lipzen A."/>
            <person name="Andreopoulos W."/>
            <person name="Pangilinan J."/>
            <person name="Riley R."/>
            <person name="Hundley H."/>
            <person name="Na H."/>
            <person name="Barry K."/>
            <person name="Grigoriev I.V."/>
            <person name="Stajich J.E."/>
            <person name="Kennedy P.G."/>
        </authorList>
    </citation>
    <scope>NUCLEOTIDE SEQUENCE</scope>
    <source>
        <strain evidence="1">S12</strain>
    </source>
</reference>
<evidence type="ECO:0000313" key="1">
    <source>
        <dbReference type="EMBL" id="KAG1789812.1"/>
    </source>
</evidence>
<dbReference type="GeneID" id="64598997"/>
<proteinExistence type="predicted"/>
<dbReference type="OrthoDB" id="3262992at2759"/>
<sequence length="238" mass="27821">MKLTAGSQRLFYLNIRQTHNPTKERRHTVMNMALTQHTVLEISGKMPSQEQVWIIHGAYKIGEFWEKIPNYKQRGQCGLCQSPESIEHILLDCDSLVSRTIWKAARDLWCSNLITFNNESGKKMTGKSRLFNILVLESAHLIWKLRCERTIKYKGIKEKFHSETEIYNKWLHVINTRLKFDRLLTDSKRYGKKALKVETVLKTWSGLLLHEDNLPDNWVHNTGVLVGMAPRRPPGRNR</sequence>